<comment type="caution">
    <text evidence="3">The sequence shown here is derived from an EMBL/GenBank/DDBJ whole genome shotgun (WGS) entry which is preliminary data.</text>
</comment>
<sequence>MIFVRGDVRSVGVVTDQLQKFGLASGLYANPEKSNIYFGGVSKEVQEDILRVTQFVPSSFPFRYLGVPLNAGRLNKDHFGALISKVHAALFNWSAHFLSYAGKIQLLNSVVFGLENFWCSTLLIPKGVSSLWNQWLLTYAFKYGSVWRMRIKGCFAESLRSIIHVRDELLQITGGEMSAKQVLASSFVNGKFSTVRVYNLFRKSFPEVNWVPVIWGKGIVPKHSFRLSLAMETKLLTIDRLRMCGMILTNRCYLCKRDAEGHRHLFFKCSYATELWRRGLRWMAIRDRSNDLWAEVAWVRRRNKRRHWKACWFRCCLATTVYSIWDERNARAFKGVERTVDSLFRHVQFIVCVQILHCFPSNSSILDRLNVYSDPVHLAPGDNSIIQLIPVVFEGKGFIHWSRNVKLALSSKNKLGFITGKCKAPVETDSKYQD</sequence>
<gene>
    <name evidence="3" type="ORF">RND81_12G025800</name>
</gene>
<dbReference type="Proteomes" id="UP001443914">
    <property type="component" value="Unassembled WGS sequence"/>
</dbReference>
<feature type="domain" description="Reverse transcriptase zinc-binding" evidence="1">
    <location>
        <begin position="192"/>
        <end position="276"/>
    </location>
</feature>
<evidence type="ECO:0000259" key="1">
    <source>
        <dbReference type="Pfam" id="PF13966"/>
    </source>
</evidence>
<dbReference type="InterPro" id="IPR029472">
    <property type="entry name" value="Copia-like_N"/>
</dbReference>
<proteinExistence type="predicted"/>
<evidence type="ECO:0000313" key="3">
    <source>
        <dbReference type="EMBL" id="KAK9671373.1"/>
    </source>
</evidence>
<dbReference type="AlphaFoldDB" id="A0AAW1H6H2"/>
<dbReference type="PANTHER" id="PTHR33116:SF66">
    <property type="entry name" value="REVERSE TRANSCRIPTASE ZINC-BINDING DOMAIN-CONTAINING PROTEIN"/>
    <property type="match status" value="1"/>
</dbReference>
<feature type="domain" description="Retrotransposon Copia-like N-terminal" evidence="2">
    <location>
        <begin position="382"/>
        <end position="425"/>
    </location>
</feature>
<organism evidence="3 4">
    <name type="scientific">Saponaria officinalis</name>
    <name type="common">Common soapwort</name>
    <name type="synonym">Lychnis saponaria</name>
    <dbReference type="NCBI Taxonomy" id="3572"/>
    <lineage>
        <taxon>Eukaryota</taxon>
        <taxon>Viridiplantae</taxon>
        <taxon>Streptophyta</taxon>
        <taxon>Embryophyta</taxon>
        <taxon>Tracheophyta</taxon>
        <taxon>Spermatophyta</taxon>
        <taxon>Magnoliopsida</taxon>
        <taxon>eudicotyledons</taxon>
        <taxon>Gunneridae</taxon>
        <taxon>Pentapetalae</taxon>
        <taxon>Caryophyllales</taxon>
        <taxon>Caryophyllaceae</taxon>
        <taxon>Caryophylleae</taxon>
        <taxon>Saponaria</taxon>
    </lineage>
</organism>
<dbReference type="PANTHER" id="PTHR33116">
    <property type="entry name" value="REVERSE TRANSCRIPTASE ZINC-BINDING DOMAIN-CONTAINING PROTEIN-RELATED-RELATED"/>
    <property type="match status" value="1"/>
</dbReference>
<accession>A0AAW1H6H2</accession>
<evidence type="ECO:0008006" key="5">
    <source>
        <dbReference type="Google" id="ProtNLM"/>
    </source>
</evidence>
<evidence type="ECO:0000259" key="2">
    <source>
        <dbReference type="Pfam" id="PF14244"/>
    </source>
</evidence>
<dbReference type="Pfam" id="PF14244">
    <property type="entry name" value="Retrotran_gag_3"/>
    <property type="match status" value="1"/>
</dbReference>
<keyword evidence="4" id="KW-1185">Reference proteome</keyword>
<dbReference type="EMBL" id="JBDFQZ010000012">
    <property type="protein sequence ID" value="KAK9671373.1"/>
    <property type="molecule type" value="Genomic_DNA"/>
</dbReference>
<protein>
    <recommendedName>
        <fullName evidence="5">Reverse transcriptase zinc-binding domain-containing protein</fullName>
    </recommendedName>
</protein>
<dbReference type="InterPro" id="IPR026960">
    <property type="entry name" value="RVT-Znf"/>
</dbReference>
<name>A0AAW1H6H2_SAPOF</name>
<dbReference type="Pfam" id="PF13966">
    <property type="entry name" value="zf-RVT"/>
    <property type="match status" value="1"/>
</dbReference>
<reference evidence="3" key="1">
    <citation type="submission" date="2024-03" db="EMBL/GenBank/DDBJ databases">
        <title>WGS assembly of Saponaria officinalis var. Norfolk2.</title>
        <authorList>
            <person name="Jenkins J."/>
            <person name="Shu S."/>
            <person name="Grimwood J."/>
            <person name="Barry K."/>
            <person name="Goodstein D."/>
            <person name="Schmutz J."/>
            <person name="Leebens-Mack J."/>
            <person name="Osbourn A."/>
        </authorList>
    </citation>
    <scope>NUCLEOTIDE SEQUENCE [LARGE SCALE GENOMIC DNA]</scope>
    <source>
        <strain evidence="3">JIC</strain>
    </source>
</reference>
<evidence type="ECO:0000313" key="4">
    <source>
        <dbReference type="Proteomes" id="UP001443914"/>
    </source>
</evidence>